<dbReference type="RefSeq" id="WP_209591068.1">
    <property type="nucleotide sequence ID" value="NZ_JAGGMU010000002.1"/>
</dbReference>
<proteinExistence type="predicted"/>
<protein>
    <submittedName>
        <fullName evidence="2">Putative membrane protein</fullName>
    </submittedName>
</protein>
<feature type="transmembrane region" description="Helical" evidence="1">
    <location>
        <begin position="116"/>
        <end position="133"/>
    </location>
</feature>
<evidence type="ECO:0000313" key="3">
    <source>
        <dbReference type="Proteomes" id="UP000740329"/>
    </source>
</evidence>
<dbReference type="AlphaFoldDB" id="A0A8J7RNX8"/>
<name>A0A8J7RNX8_METVO</name>
<reference evidence="2" key="1">
    <citation type="submission" date="2021-03" db="EMBL/GenBank/DDBJ databases">
        <title>Genomic Encyclopedia of Type Strains, Phase IV (KMG-V): Genome sequencing to study the core and pangenomes of soil and plant-associated prokaryotes.</title>
        <authorList>
            <person name="Whitman W."/>
        </authorList>
    </citation>
    <scope>NUCLEOTIDE SEQUENCE</scope>
    <source>
        <strain evidence="2">C4</strain>
    </source>
</reference>
<gene>
    <name evidence="2" type="ORF">J3E07_001016</name>
</gene>
<sequence>MDIIQIIDNFIYEHYIYPIEAGTGYNLVQEFTYGILLFVMVYLFYKIAQRFQIEIDEKFAKVTIFYIILITLMRALVDAGVIERLVYTVTPGIVILIGAYYLLSLIISGALLKKKYYLGSIVMAVIPILYFLYEFAQRIVHIEAFTLVAVILAISYVLSILLLTRIKKSKIEKLDKYTIFSQLVDASATSVGIAVYGYWEQHPVPRFFMDLLGPYAMIPLKLIVVVLVLELFNREVENKNLRNILKIAVLSLGLAPGLRNLFRTIMGV</sequence>
<dbReference type="PANTHER" id="PTHR40700:SF1">
    <property type="entry name" value="DUF63 DOMAIN-CONTAINING PROTEIN"/>
    <property type="match status" value="1"/>
</dbReference>
<accession>A0A8J7RNX8</accession>
<feature type="transmembrane region" description="Helical" evidence="1">
    <location>
        <begin position="31"/>
        <end position="47"/>
    </location>
</feature>
<comment type="caution">
    <text evidence="2">The sequence shown here is derived from an EMBL/GenBank/DDBJ whole genome shotgun (WGS) entry which is preliminary data.</text>
</comment>
<dbReference type="InterPro" id="IPR002749">
    <property type="entry name" value="DUF63"/>
</dbReference>
<feature type="transmembrane region" description="Helical" evidence="1">
    <location>
        <begin position="59"/>
        <end position="77"/>
    </location>
</feature>
<feature type="transmembrane region" description="Helical" evidence="1">
    <location>
        <begin position="89"/>
        <end position="109"/>
    </location>
</feature>
<dbReference type="EMBL" id="JAGGMV010000002">
    <property type="protein sequence ID" value="MBP2201604.1"/>
    <property type="molecule type" value="Genomic_DNA"/>
</dbReference>
<evidence type="ECO:0000256" key="1">
    <source>
        <dbReference type="SAM" id="Phobius"/>
    </source>
</evidence>
<dbReference type="Proteomes" id="UP000740329">
    <property type="component" value="Unassembled WGS sequence"/>
</dbReference>
<keyword evidence="1" id="KW-0812">Transmembrane</keyword>
<organism evidence="2 3">
    <name type="scientific">Methanococcus voltae</name>
    <dbReference type="NCBI Taxonomy" id="2188"/>
    <lineage>
        <taxon>Archaea</taxon>
        <taxon>Methanobacteriati</taxon>
        <taxon>Methanobacteriota</taxon>
        <taxon>Methanomada group</taxon>
        <taxon>Methanococci</taxon>
        <taxon>Methanococcales</taxon>
        <taxon>Methanococcaceae</taxon>
        <taxon>Methanococcus</taxon>
    </lineage>
</organism>
<keyword evidence="1" id="KW-0472">Membrane</keyword>
<dbReference type="Pfam" id="PF01889">
    <property type="entry name" value="DUF63"/>
    <property type="match status" value="1"/>
</dbReference>
<feature type="transmembrane region" description="Helical" evidence="1">
    <location>
        <begin position="177"/>
        <end position="199"/>
    </location>
</feature>
<evidence type="ECO:0000313" key="2">
    <source>
        <dbReference type="EMBL" id="MBP2201604.1"/>
    </source>
</evidence>
<feature type="transmembrane region" description="Helical" evidence="1">
    <location>
        <begin position="145"/>
        <end position="165"/>
    </location>
</feature>
<keyword evidence="1" id="KW-1133">Transmembrane helix</keyword>
<dbReference type="OrthoDB" id="84937at2157"/>
<feature type="transmembrane region" description="Helical" evidence="1">
    <location>
        <begin position="211"/>
        <end position="232"/>
    </location>
</feature>
<dbReference type="PANTHER" id="PTHR40700">
    <property type="entry name" value="HYPOTHETICAL MEMBRANE PROTEIN, CONSERVED, DUF63 FAMILY"/>
    <property type="match status" value="1"/>
</dbReference>